<keyword evidence="2" id="KW-1185">Reference proteome</keyword>
<dbReference type="RefSeq" id="WP_088594173.1">
    <property type="nucleotide sequence ID" value="NZ_CP022022.1"/>
</dbReference>
<dbReference type="PROSITE" id="PS51257">
    <property type="entry name" value="PROKAR_LIPOPROTEIN"/>
    <property type="match status" value="1"/>
</dbReference>
<dbReference type="KEGG" id="capn:CBG49_08575"/>
<dbReference type="EMBL" id="CP022022">
    <property type="protein sequence ID" value="ASF43128.1"/>
    <property type="molecule type" value="Genomic_DNA"/>
</dbReference>
<reference evidence="2" key="1">
    <citation type="submission" date="2017-06" db="EMBL/GenBank/DDBJ databases">
        <title>Complete genome sequence of Capnocytophaga sp. KCOM 1579 (=ChDC OS43) isolated from a human refractory periapical abscess lesion.</title>
        <authorList>
            <person name="Kook J.-K."/>
            <person name="Park S.-N."/>
            <person name="Lim Y.K."/>
            <person name="Roh H."/>
        </authorList>
    </citation>
    <scope>NUCLEOTIDE SEQUENCE [LARGE SCALE GENOMIC DNA]</scope>
    <source>
        <strain evidence="2">ChDC OS43</strain>
    </source>
</reference>
<organism evidence="1 2">
    <name type="scientific">Capnocytophaga endodontalis</name>
    <dbReference type="NCBI Taxonomy" id="2708117"/>
    <lineage>
        <taxon>Bacteria</taxon>
        <taxon>Pseudomonadati</taxon>
        <taxon>Bacteroidota</taxon>
        <taxon>Flavobacteriia</taxon>
        <taxon>Flavobacteriales</taxon>
        <taxon>Flavobacteriaceae</taxon>
        <taxon>Capnocytophaga</taxon>
    </lineage>
</organism>
<protein>
    <submittedName>
        <fullName evidence="1">Uncharacterized protein</fullName>
    </submittedName>
</protein>
<evidence type="ECO:0000313" key="2">
    <source>
        <dbReference type="Proteomes" id="UP000197007"/>
    </source>
</evidence>
<gene>
    <name evidence="1" type="ORF">CBG49_08575</name>
</gene>
<name>A0A1Z4BPB8_9FLAO</name>
<dbReference type="Proteomes" id="UP000197007">
    <property type="component" value="Chromosome"/>
</dbReference>
<sequence length="152" mass="17039">MNKVKILLLLCIGGLFGCQWFGSLEAKGAVAAVDSLVVKDTSAYISLEEAEDRVLALPLAKRVAKYIETISEGKRGISYFSDAATIDGEEFYEIRIGYDSSIRFETYYILYVNRNNGDDIRIIEPVSGDIIPISSFKDDKKYDEVPEEHRAL</sequence>
<evidence type="ECO:0000313" key="1">
    <source>
        <dbReference type="EMBL" id="ASF43128.1"/>
    </source>
</evidence>
<dbReference type="AlphaFoldDB" id="A0A1Z4BPB8"/>
<proteinExistence type="predicted"/>
<accession>A0A1Z4BPB8</accession>